<keyword evidence="3" id="KW-1185">Reference proteome</keyword>
<dbReference type="Pfam" id="PF19054">
    <property type="entry name" value="DUF5753"/>
    <property type="match status" value="1"/>
</dbReference>
<dbReference type="RefSeq" id="WP_153536564.1">
    <property type="nucleotide sequence ID" value="NZ_WEGH01000003.1"/>
</dbReference>
<dbReference type="Proteomes" id="UP000487268">
    <property type="component" value="Unassembled WGS sequence"/>
</dbReference>
<dbReference type="OrthoDB" id="3469353at2"/>
<feature type="domain" description="DUF5753" evidence="1">
    <location>
        <begin position="99"/>
        <end position="261"/>
    </location>
</feature>
<dbReference type="InterPro" id="IPR043917">
    <property type="entry name" value="DUF5753"/>
</dbReference>
<gene>
    <name evidence="2" type="ORF">ACRB68_50930</name>
</gene>
<dbReference type="CDD" id="cd00093">
    <property type="entry name" value="HTH_XRE"/>
    <property type="match status" value="1"/>
</dbReference>
<dbReference type="GO" id="GO:0003677">
    <property type="term" value="F:DNA binding"/>
    <property type="evidence" value="ECO:0007669"/>
    <property type="project" value="InterPro"/>
</dbReference>
<reference evidence="2 3" key="1">
    <citation type="submission" date="2019-10" db="EMBL/GenBank/DDBJ databases">
        <title>Actinomadura rubteroloni sp. nov. and Actinomadura macrotermitis sp. nov., isolated from the gut of fungus growing-termite Macrotermes natalensis.</title>
        <authorList>
            <person name="Benndorf R."/>
            <person name="Martin K."/>
            <person name="Kuefner M."/>
            <person name="De Beer W."/>
            <person name="Kaster A.-K."/>
            <person name="Vollmers J."/>
            <person name="Poulsen M."/>
            <person name="Beemelmanns C."/>
        </authorList>
    </citation>
    <scope>NUCLEOTIDE SEQUENCE [LARGE SCALE GENOMIC DNA]</scope>
    <source>
        <strain evidence="2 3">RB68</strain>
    </source>
</reference>
<dbReference type="EMBL" id="WEGH01000003">
    <property type="protein sequence ID" value="MQY06996.1"/>
    <property type="molecule type" value="Genomic_DNA"/>
</dbReference>
<organism evidence="2 3">
    <name type="scientific">Actinomadura macrotermitis</name>
    <dbReference type="NCBI Taxonomy" id="2585200"/>
    <lineage>
        <taxon>Bacteria</taxon>
        <taxon>Bacillati</taxon>
        <taxon>Actinomycetota</taxon>
        <taxon>Actinomycetes</taxon>
        <taxon>Streptosporangiales</taxon>
        <taxon>Thermomonosporaceae</taxon>
        <taxon>Actinomadura</taxon>
    </lineage>
</organism>
<comment type="caution">
    <text evidence="2">The sequence shown here is derived from an EMBL/GenBank/DDBJ whole genome shotgun (WGS) entry which is preliminary data.</text>
</comment>
<name>A0A7K0C0X1_9ACTN</name>
<dbReference type="InterPro" id="IPR001387">
    <property type="entry name" value="Cro/C1-type_HTH"/>
</dbReference>
<sequence length="268" mass="30059">MPQQPSELRPWESPEALFGSELRHYRDAAGMTCVQLANLIPFSKSAISSCERGETRCGRALALEADRVLETHGILTRLWDKMFKGPGGVPTWFFDWYMHEKEYVTIRGYEPLVIPGLLQTPAYVRALLEDDEKRIETRLERQAILSRDDPPPPTLMCVIDESVLYRKIGGPEVMREQLEHLIAMSSPRFRIQIVPSIQHGGLSGPFGLGTLPDGKVIAYRDGVLRGETTAAGEDTSSLSEMFSQIQSHAYPMDQSAALIRKVADSKWT</sequence>
<accession>A0A7K0C0X1</accession>
<evidence type="ECO:0000259" key="1">
    <source>
        <dbReference type="Pfam" id="PF19054"/>
    </source>
</evidence>
<dbReference type="Gene3D" id="1.10.260.40">
    <property type="entry name" value="lambda repressor-like DNA-binding domains"/>
    <property type="match status" value="1"/>
</dbReference>
<evidence type="ECO:0000313" key="2">
    <source>
        <dbReference type="EMBL" id="MQY06996.1"/>
    </source>
</evidence>
<dbReference type="InterPro" id="IPR010982">
    <property type="entry name" value="Lambda_DNA-bd_dom_sf"/>
</dbReference>
<dbReference type="SUPFAM" id="SSF47413">
    <property type="entry name" value="lambda repressor-like DNA-binding domains"/>
    <property type="match status" value="1"/>
</dbReference>
<dbReference type="Pfam" id="PF13560">
    <property type="entry name" value="HTH_31"/>
    <property type="match status" value="1"/>
</dbReference>
<dbReference type="AlphaFoldDB" id="A0A7K0C0X1"/>
<evidence type="ECO:0000313" key="3">
    <source>
        <dbReference type="Proteomes" id="UP000487268"/>
    </source>
</evidence>
<proteinExistence type="predicted"/>
<protein>
    <recommendedName>
        <fullName evidence="1">DUF5753 domain-containing protein</fullName>
    </recommendedName>
</protein>